<dbReference type="PANTHER" id="PTHR42057">
    <property type="entry name" value="F-BOX DOMAIN PROTEIN (AFU_ORTHOLOGUE AFUA_4G00200)"/>
    <property type="match status" value="1"/>
</dbReference>
<dbReference type="eggNOG" id="ENOG502S8UP">
    <property type="taxonomic scope" value="Eukaryota"/>
</dbReference>
<evidence type="ECO:0000313" key="1">
    <source>
        <dbReference type="EMBL" id="ETW76799.1"/>
    </source>
</evidence>
<dbReference type="RefSeq" id="XP_009551669.1">
    <property type="nucleotide sequence ID" value="XM_009553374.1"/>
</dbReference>
<dbReference type="OrthoDB" id="2858653at2759"/>
<dbReference type="InterPro" id="IPR032675">
    <property type="entry name" value="LRR_dom_sf"/>
</dbReference>
<dbReference type="EMBL" id="KI925464">
    <property type="protein sequence ID" value="ETW76799.1"/>
    <property type="molecule type" value="Genomic_DNA"/>
</dbReference>
<evidence type="ECO:0008006" key="3">
    <source>
        <dbReference type="Google" id="ProtNLM"/>
    </source>
</evidence>
<proteinExistence type="predicted"/>
<reference evidence="1 2" key="1">
    <citation type="journal article" date="2012" name="New Phytol.">
        <title>Insight into trade-off between wood decay and parasitism from the genome of a fungal forest pathogen.</title>
        <authorList>
            <person name="Olson A."/>
            <person name="Aerts A."/>
            <person name="Asiegbu F."/>
            <person name="Belbahri L."/>
            <person name="Bouzid O."/>
            <person name="Broberg A."/>
            <person name="Canback B."/>
            <person name="Coutinho P.M."/>
            <person name="Cullen D."/>
            <person name="Dalman K."/>
            <person name="Deflorio G."/>
            <person name="van Diepen L.T."/>
            <person name="Dunand C."/>
            <person name="Duplessis S."/>
            <person name="Durling M."/>
            <person name="Gonthier P."/>
            <person name="Grimwood J."/>
            <person name="Fossdal C.G."/>
            <person name="Hansson D."/>
            <person name="Henrissat B."/>
            <person name="Hietala A."/>
            <person name="Himmelstrand K."/>
            <person name="Hoffmeister D."/>
            <person name="Hogberg N."/>
            <person name="James T.Y."/>
            <person name="Karlsson M."/>
            <person name="Kohler A."/>
            <person name="Kues U."/>
            <person name="Lee Y.H."/>
            <person name="Lin Y.C."/>
            <person name="Lind M."/>
            <person name="Lindquist E."/>
            <person name="Lombard V."/>
            <person name="Lucas S."/>
            <person name="Lunden K."/>
            <person name="Morin E."/>
            <person name="Murat C."/>
            <person name="Park J."/>
            <person name="Raffaello T."/>
            <person name="Rouze P."/>
            <person name="Salamov A."/>
            <person name="Schmutz J."/>
            <person name="Solheim H."/>
            <person name="Stahlberg J."/>
            <person name="Velez H."/>
            <person name="de Vries R.P."/>
            <person name="Wiebenga A."/>
            <person name="Woodward S."/>
            <person name="Yakovlev I."/>
            <person name="Garbelotto M."/>
            <person name="Martin F."/>
            <person name="Grigoriev I.V."/>
            <person name="Stenlid J."/>
        </authorList>
    </citation>
    <scope>NUCLEOTIDE SEQUENCE [LARGE SCALE GENOMIC DNA]</scope>
    <source>
        <strain evidence="1 2">TC 32-1</strain>
    </source>
</reference>
<evidence type="ECO:0000313" key="2">
    <source>
        <dbReference type="Proteomes" id="UP000030671"/>
    </source>
</evidence>
<accession>W4JTN4</accession>
<dbReference type="KEGG" id="hir:HETIRDRAFT_422180"/>
<dbReference type="InParanoid" id="W4JTN4"/>
<dbReference type="SUPFAM" id="SSF52047">
    <property type="entry name" value="RNI-like"/>
    <property type="match status" value="1"/>
</dbReference>
<sequence length="406" mass="45982">MNTLPYELLDAIVDEVPNRTDLAQIRTVNKVFCALVTRRFFRHVKVKTALKSASEFGEVLGRDRVAEYKPILDLIVDALASSFTRIHELPRLKTLELSFYATHDTSYGDFLIIQWTILSAILSQSPSPSLTSLTINRLAPLYHPIYDSPSSGGLLRSLTSLSVLTAYHDIYTAEDHTRNSYVKFWNEAIQDHMLGSLSHNLATLRLQGQTFVGHIPGPDLSRVNFPALETLSLQKFLFYEGTGVEEFIVRRRKTLRGLWLADCAIAIENLGEGHFARELKALVLLIVQSDCLDDDGSTTDSFGEDDSLKYPQPNWEDWLSYDPWDGPVWFGDGDLLALRELRRLVRSQAAERFLSLLSRYSLVGFGGVVRAYGTGVERVAERGERDGTHPRENIKHYNQVAWYSLR</sequence>
<keyword evidence="2" id="KW-1185">Reference proteome</keyword>
<dbReference type="HOGENOM" id="CLU_052543_2_0_1"/>
<gene>
    <name evidence="1" type="ORF">HETIRDRAFT_422180</name>
</gene>
<dbReference type="AlphaFoldDB" id="W4JTN4"/>
<dbReference type="Gene3D" id="3.80.10.10">
    <property type="entry name" value="Ribonuclease Inhibitor"/>
    <property type="match status" value="1"/>
</dbReference>
<dbReference type="GeneID" id="20673784"/>
<organism evidence="1 2">
    <name type="scientific">Heterobasidion irregulare (strain TC 32-1)</name>
    <dbReference type="NCBI Taxonomy" id="747525"/>
    <lineage>
        <taxon>Eukaryota</taxon>
        <taxon>Fungi</taxon>
        <taxon>Dikarya</taxon>
        <taxon>Basidiomycota</taxon>
        <taxon>Agaricomycotina</taxon>
        <taxon>Agaricomycetes</taxon>
        <taxon>Russulales</taxon>
        <taxon>Bondarzewiaceae</taxon>
        <taxon>Heterobasidion</taxon>
        <taxon>Heterobasidion annosum species complex</taxon>
    </lineage>
</organism>
<dbReference type="Proteomes" id="UP000030671">
    <property type="component" value="Unassembled WGS sequence"/>
</dbReference>
<dbReference type="PANTHER" id="PTHR42057:SF2">
    <property type="entry name" value="F-BOX DOMAIN PROTEIN (AFU_ORTHOLOGUE AFUA_4G00200)-RELATED"/>
    <property type="match status" value="1"/>
</dbReference>
<protein>
    <recommendedName>
        <fullName evidence="3">F-box domain-containing protein</fullName>
    </recommendedName>
</protein>
<name>W4JTN4_HETIT</name>